<sequence>MSDKIRRLVGIILISAIVLVSCEDIIVEDISSDTVLLRAPADNIVTNTKKHLLWWDELPGVSQYKLIVVSPDYESPSIMLLDTLVTDNTFEVELNAGKYQWCVSGQNTGYKTSYNCRTMEITNE</sequence>
<evidence type="ECO:0000313" key="2">
    <source>
        <dbReference type="Proteomes" id="UP000772618"/>
    </source>
</evidence>
<dbReference type="EMBL" id="JAHESD010000060">
    <property type="protein sequence ID" value="MBT1705599.1"/>
    <property type="molecule type" value="Genomic_DNA"/>
</dbReference>
<organism evidence="1 2">
    <name type="scientific">Chryseosolibacter indicus</name>
    <dbReference type="NCBI Taxonomy" id="2782351"/>
    <lineage>
        <taxon>Bacteria</taxon>
        <taxon>Pseudomonadati</taxon>
        <taxon>Bacteroidota</taxon>
        <taxon>Cytophagia</taxon>
        <taxon>Cytophagales</taxon>
        <taxon>Chryseotaleaceae</taxon>
        <taxon>Chryseosolibacter</taxon>
    </lineage>
</organism>
<protein>
    <submittedName>
        <fullName evidence="1">Uncharacterized protein</fullName>
    </submittedName>
</protein>
<comment type="caution">
    <text evidence="1">The sequence shown here is derived from an EMBL/GenBank/DDBJ whole genome shotgun (WGS) entry which is preliminary data.</text>
</comment>
<name>A0ABS5VXH2_9BACT</name>
<gene>
    <name evidence="1" type="ORF">KK060_20075</name>
</gene>
<keyword evidence="2" id="KW-1185">Reference proteome</keyword>
<accession>A0ABS5VXH2</accession>
<reference evidence="1 2" key="1">
    <citation type="submission" date="2021-05" db="EMBL/GenBank/DDBJ databases">
        <title>A Polyphasic approach of four new species of the genus Ohtaekwangia: Ohtaekwangia histidinii sp. nov., Ohtaekwangia cretensis sp. nov., Ohtaekwangia indiensis sp. nov., Ohtaekwangia reichenbachii sp. nov. from diverse environment.</title>
        <authorList>
            <person name="Octaviana S."/>
        </authorList>
    </citation>
    <scope>NUCLEOTIDE SEQUENCE [LARGE SCALE GENOMIC DNA]</scope>
    <source>
        <strain evidence="1 2">PWU20</strain>
    </source>
</reference>
<evidence type="ECO:0000313" key="1">
    <source>
        <dbReference type="EMBL" id="MBT1705599.1"/>
    </source>
</evidence>
<dbReference type="RefSeq" id="WP_254155587.1">
    <property type="nucleotide sequence ID" value="NZ_JAHESD010000060.1"/>
</dbReference>
<dbReference type="Gene3D" id="2.60.40.10">
    <property type="entry name" value="Immunoglobulins"/>
    <property type="match status" value="1"/>
</dbReference>
<dbReference type="InterPro" id="IPR013783">
    <property type="entry name" value="Ig-like_fold"/>
</dbReference>
<proteinExistence type="predicted"/>
<dbReference type="Proteomes" id="UP000772618">
    <property type="component" value="Unassembled WGS sequence"/>
</dbReference>
<dbReference type="PROSITE" id="PS51257">
    <property type="entry name" value="PROKAR_LIPOPROTEIN"/>
    <property type="match status" value="1"/>
</dbReference>